<evidence type="ECO:0000256" key="4">
    <source>
        <dbReference type="ARBA" id="ARBA00022692"/>
    </source>
</evidence>
<evidence type="ECO:0000256" key="5">
    <source>
        <dbReference type="ARBA" id="ARBA00022989"/>
    </source>
</evidence>
<dbReference type="GO" id="GO:0006508">
    <property type="term" value="P:proteolysis"/>
    <property type="evidence" value="ECO:0007669"/>
    <property type="project" value="InterPro"/>
</dbReference>
<dbReference type="EMBL" id="CP020880">
    <property type="protein sequence ID" value="ART76522.1"/>
    <property type="molecule type" value="Genomic_DNA"/>
</dbReference>
<evidence type="ECO:0000313" key="10">
    <source>
        <dbReference type="EMBL" id="TYS57794.1"/>
    </source>
</evidence>
<protein>
    <recommendedName>
        <fullName evidence="8">Peptidase M50 domain-containing protein</fullName>
    </recommendedName>
</protein>
<evidence type="ECO:0000313" key="11">
    <source>
        <dbReference type="Proteomes" id="UP000195573"/>
    </source>
</evidence>
<dbReference type="AlphaFoldDB" id="A0A1Y0CMU8"/>
<feature type="transmembrane region" description="Helical" evidence="7">
    <location>
        <begin position="83"/>
        <end position="101"/>
    </location>
</feature>
<comment type="subcellular location">
    <subcellularLocation>
        <location evidence="2">Membrane</location>
        <topology evidence="2">Multi-pass membrane protein</topology>
    </subcellularLocation>
</comment>
<dbReference type="EMBL" id="VTEU01000006">
    <property type="protein sequence ID" value="TYS57794.1"/>
    <property type="molecule type" value="Genomic_DNA"/>
</dbReference>
<evidence type="ECO:0000313" key="12">
    <source>
        <dbReference type="Proteomes" id="UP000323393"/>
    </source>
</evidence>
<reference evidence="10 12" key="2">
    <citation type="submission" date="2019-08" db="EMBL/GenBank/DDBJ databases">
        <title>Bacillus genomes from the desert of Cuatro Cienegas, Coahuila.</title>
        <authorList>
            <person name="Olmedo-Alvarez G."/>
        </authorList>
    </citation>
    <scope>NUCLEOTIDE SEQUENCE [LARGE SCALE GENOMIC DNA]</scope>
    <source>
        <strain evidence="10 12">CH88_3T</strain>
    </source>
</reference>
<dbReference type="GO" id="GO:0016020">
    <property type="term" value="C:membrane"/>
    <property type="evidence" value="ECO:0007669"/>
    <property type="project" value="UniProtKB-SubCell"/>
</dbReference>
<sequence length="161" mass="18649">MFGINDLWKFFFSFFLVLPIVTIIHELGHYFFAKLFGGKVIVHIGTGNVLFKIGSIRIRKLYFYDGWCEYISISKKASKLDKILVYLGGSIFNILSIFILNTLILNEVLEPSIFFYQFTYFSFYFLFFSLFPINHLNGCPSDGMAALNILTNRKFSKNPSN</sequence>
<keyword evidence="5 7" id="KW-1133">Transmembrane helix</keyword>
<evidence type="ECO:0000256" key="3">
    <source>
        <dbReference type="ARBA" id="ARBA00007931"/>
    </source>
</evidence>
<proteinExistence type="inferred from homology"/>
<dbReference type="Proteomes" id="UP000195573">
    <property type="component" value="Chromosome"/>
</dbReference>
<name>A0A1Y0CMU8_9BACI</name>
<evidence type="ECO:0000256" key="6">
    <source>
        <dbReference type="ARBA" id="ARBA00023136"/>
    </source>
</evidence>
<evidence type="ECO:0000256" key="1">
    <source>
        <dbReference type="ARBA" id="ARBA00001947"/>
    </source>
</evidence>
<feature type="transmembrane region" description="Helical" evidence="7">
    <location>
        <begin position="113"/>
        <end position="131"/>
    </location>
</feature>
<organism evidence="10 12">
    <name type="scientific">Sutcliffiella horikoshii</name>
    <dbReference type="NCBI Taxonomy" id="79883"/>
    <lineage>
        <taxon>Bacteria</taxon>
        <taxon>Bacillati</taxon>
        <taxon>Bacillota</taxon>
        <taxon>Bacilli</taxon>
        <taxon>Bacillales</taxon>
        <taxon>Bacillaceae</taxon>
        <taxon>Sutcliffiella</taxon>
    </lineage>
</organism>
<keyword evidence="11" id="KW-1185">Reference proteome</keyword>
<evidence type="ECO:0000259" key="8">
    <source>
        <dbReference type="Pfam" id="PF02163"/>
    </source>
</evidence>
<dbReference type="KEGG" id="bhk:B4U37_10940"/>
<keyword evidence="6 7" id="KW-0472">Membrane</keyword>
<comment type="cofactor">
    <cofactor evidence="1">
        <name>Zn(2+)</name>
        <dbReference type="ChEBI" id="CHEBI:29105"/>
    </cofactor>
</comment>
<evidence type="ECO:0000256" key="2">
    <source>
        <dbReference type="ARBA" id="ARBA00004141"/>
    </source>
</evidence>
<reference evidence="9 11" key="1">
    <citation type="submission" date="2017-04" db="EMBL/GenBank/DDBJ databases">
        <title>Complete Genome Sequence of the Bacillus horikoshii 20a strain from Cuatro Cienegas, Coahuila, Mexico.</title>
        <authorList>
            <person name="Zarza E."/>
            <person name="Alcaraz L.D."/>
            <person name="Aguilar-Salinas B."/>
            <person name="Islas A."/>
            <person name="Olmedo-Alvarez G."/>
        </authorList>
    </citation>
    <scope>NUCLEOTIDE SEQUENCE [LARGE SCALE GENOMIC DNA]</scope>
    <source>
        <strain evidence="9 11">20a</strain>
    </source>
</reference>
<gene>
    <name evidence="9" type="ORF">B4U37_10940</name>
    <name evidence="10" type="ORF">FZC74_15325</name>
</gene>
<feature type="domain" description="Peptidase M50" evidence="8">
    <location>
        <begin position="14"/>
        <end position="104"/>
    </location>
</feature>
<evidence type="ECO:0000313" key="9">
    <source>
        <dbReference type="EMBL" id="ART76522.1"/>
    </source>
</evidence>
<dbReference type="Pfam" id="PF02163">
    <property type="entry name" value="Peptidase_M50"/>
    <property type="match status" value="1"/>
</dbReference>
<dbReference type="Proteomes" id="UP000323393">
    <property type="component" value="Unassembled WGS sequence"/>
</dbReference>
<evidence type="ECO:0000256" key="7">
    <source>
        <dbReference type="SAM" id="Phobius"/>
    </source>
</evidence>
<dbReference type="InterPro" id="IPR008915">
    <property type="entry name" value="Peptidase_M50"/>
</dbReference>
<accession>A0A1Y0CMU8</accession>
<feature type="transmembrane region" description="Helical" evidence="7">
    <location>
        <begin position="7"/>
        <end position="25"/>
    </location>
</feature>
<keyword evidence="4 7" id="KW-0812">Transmembrane</keyword>
<comment type="similarity">
    <text evidence="3">Belongs to the peptidase M50B family.</text>
</comment>